<accession>A0ABY7EKJ2</accession>
<dbReference type="EMBL" id="CP111018">
    <property type="protein sequence ID" value="WAR10507.1"/>
    <property type="molecule type" value="Genomic_DNA"/>
</dbReference>
<comment type="subcellular location">
    <subcellularLocation>
        <location evidence="1">Nucleus</location>
    </subcellularLocation>
</comment>
<dbReference type="Gene3D" id="3.60.15.10">
    <property type="entry name" value="Ribonuclease Z/Hydroxyacylglutathione hydrolase-like"/>
    <property type="match status" value="1"/>
</dbReference>
<protein>
    <submittedName>
        <fullName evidence="3">INT9-like protein</fullName>
    </submittedName>
</protein>
<name>A0ABY7EKJ2_MYAAR</name>
<sequence>MGIRPDESTESACKHILLKSARGEGRITPPMSKMTACVSFLPPAAVLNIAGAPRRPRCVCRHDCGLDLTQLLHFLPLPPVPGSKITSLPDWLLATEKFGKNGEELLCMVDLSQVDVILLSNSASMLALPYITLYTGFNGAVYCTDPTLQIGKLQWGCVLHRSYIQISK</sequence>
<dbReference type="Proteomes" id="UP001164746">
    <property type="component" value="Chromosome 7"/>
</dbReference>
<proteinExistence type="predicted"/>
<gene>
    <name evidence="3" type="ORF">MAR_035583</name>
</gene>
<dbReference type="PANTHER" id="PTHR46094">
    <property type="entry name" value="INTEGRATOR COMPLEX SUBUNIT 9"/>
    <property type="match status" value="1"/>
</dbReference>
<keyword evidence="2" id="KW-0539">Nucleus</keyword>
<dbReference type="InterPro" id="IPR027074">
    <property type="entry name" value="Integrator_9su"/>
</dbReference>
<reference evidence="3" key="1">
    <citation type="submission" date="2022-11" db="EMBL/GenBank/DDBJ databases">
        <title>Centuries of genome instability and evolution in soft-shell clam transmissible cancer (bioRxiv).</title>
        <authorList>
            <person name="Hart S.F.M."/>
            <person name="Yonemitsu M.A."/>
            <person name="Giersch R.M."/>
            <person name="Beal B.F."/>
            <person name="Arriagada G."/>
            <person name="Davis B.W."/>
            <person name="Ostrander E.A."/>
            <person name="Goff S.P."/>
            <person name="Metzger M.J."/>
        </authorList>
    </citation>
    <scope>NUCLEOTIDE SEQUENCE</scope>
    <source>
        <strain evidence="3">MELC-2E11</strain>
        <tissue evidence="3">Siphon/mantle</tissue>
    </source>
</reference>
<dbReference type="InterPro" id="IPR036866">
    <property type="entry name" value="RibonucZ/Hydroxyglut_hydro"/>
</dbReference>
<evidence type="ECO:0000313" key="4">
    <source>
        <dbReference type="Proteomes" id="UP001164746"/>
    </source>
</evidence>
<evidence type="ECO:0000256" key="1">
    <source>
        <dbReference type="ARBA" id="ARBA00004123"/>
    </source>
</evidence>
<dbReference type="PANTHER" id="PTHR46094:SF1">
    <property type="entry name" value="INTEGRATOR COMPLEX SUBUNIT 9"/>
    <property type="match status" value="1"/>
</dbReference>
<dbReference type="SUPFAM" id="SSF56281">
    <property type="entry name" value="Metallo-hydrolase/oxidoreductase"/>
    <property type="match status" value="1"/>
</dbReference>
<keyword evidence="4" id="KW-1185">Reference proteome</keyword>
<evidence type="ECO:0000256" key="2">
    <source>
        <dbReference type="ARBA" id="ARBA00023242"/>
    </source>
</evidence>
<evidence type="ECO:0000313" key="3">
    <source>
        <dbReference type="EMBL" id="WAR10507.1"/>
    </source>
</evidence>
<organism evidence="3 4">
    <name type="scientific">Mya arenaria</name>
    <name type="common">Soft-shell clam</name>
    <dbReference type="NCBI Taxonomy" id="6604"/>
    <lineage>
        <taxon>Eukaryota</taxon>
        <taxon>Metazoa</taxon>
        <taxon>Spiralia</taxon>
        <taxon>Lophotrochozoa</taxon>
        <taxon>Mollusca</taxon>
        <taxon>Bivalvia</taxon>
        <taxon>Autobranchia</taxon>
        <taxon>Heteroconchia</taxon>
        <taxon>Euheterodonta</taxon>
        <taxon>Imparidentia</taxon>
        <taxon>Neoheterodontei</taxon>
        <taxon>Myida</taxon>
        <taxon>Myoidea</taxon>
        <taxon>Myidae</taxon>
        <taxon>Mya</taxon>
    </lineage>
</organism>